<protein>
    <recommendedName>
        <fullName evidence="3">NADH-ubiquinone oxidoreductase chain 4L</fullName>
    </recommendedName>
    <alternativeName>
        <fullName evidence="9">NADH dehydrogenase subunit 4L</fullName>
    </alternativeName>
</protein>
<dbReference type="EMBL" id="MW532084">
    <property type="protein sequence ID" value="QXU60613.1"/>
    <property type="molecule type" value="Genomic_DNA"/>
</dbReference>
<evidence type="ECO:0000256" key="9">
    <source>
        <dbReference type="ARBA" id="ARBA00031586"/>
    </source>
</evidence>
<dbReference type="AlphaFoldDB" id="A0A8F7CE08"/>
<comment type="similarity">
    <text evidence="2">Belongs to the complex I subunit 4L family.</text>
</comment>
<name>A0A8F7CE08_9ANNE</name>
<evidence type="ECO:0000256" key="6">
    <source>
        <dbReference type="ARBA" id="ARBA00022989"/>
    </source>
</evidence>
<keyword evidence="11" id="KW-0496">Mitochondrion</keyword>
<dbReference type="Pfam" id="PF00420">
    <property type="entry name" value="Oxidored_q2"/>
    <property type="match status" value="1"/>
</dbReference>
<dbReference type="InterPro" id="IPR039428">
    <property type="entry name" value="NUOK/Mnh_C1-like"/>
</dbReference>
<geneLocation type="mitochondrion" evidence="11"/>
<feature type="transmembrane region" description="Helical" evidence="10">
    <location>
        <begin position="14"/>
        <end position="36"/>
    </location>
</feature>
<evidence type="ECO:0000256" key="7">
    <source>
        <dbReference type="ARBA" id="ARBA00023027"/>
    </source>
</evidence>
<evidence type="ECO:0000313" key="11">
    <source>
        <dbReference type="EMBL" id="QXU60613.1"/>
    </source>
</evidence>
<comment type="subcellular location">
    <subcellularLocation>
        <location evidence="1">Membrane</location>
        <topology evidence="1">Multi-pass membrane protein</topology>
    </subcellularLocation>
</comment>
<keyword evidence="4 10" id="KW-0812">Transmembrane</keyword>
<keyword evidence="6 10" id="KW-1133">Transmembrane helix</keyword>
<organism evidence="11">
    <name type="scientific">Dendronereis chipolini</name>
    <dbReference type="NCBI Taxonomy" id="2860362"/>
    <lineage>
        <taxon>Eukaryota</taxon>
        <taxon>Metazoa</taxon>
        <taxon>Spiralia</taxon>
        <taxon>Lophotrochozoa</taxon>
        <taxon>Annelida</taxon>
        <taxon>Polychaeta</taxon>
        <taxon>Errantia</taxon>
        <taxon>Phyllodocida</taxon>
        <taxon>Nereididae</taxon>
        <taxon>Dendronereis</taxon>
    </lineage>
</organism>
<accession>A0A8F7CE08</accession>
<proteinExistence type="inferred from homology"/>
<evidence type="ECO:0000256" key="4">
    <source>
        <dbReference type="ARBA" id="ARBA00022692"/>
    </source>
</evidence>
<keyword evidence="8 10" id="KW-0472">Membrane</keyword>
<evidence type="ECO:0000256" key="8">
    <source>
        <dbReference type="ARBA" id="ARBA00023136"/>
    </source>
</evidence>
<evidence type="ECO:0000256" key="2">
    <source>
        <dbReference type="ARBA" id="ARBA00010519"/>
    </source>
</evidence>
<sequence length="82" mass="9077">MIPITCVMLQRQHLLMALLAFEGMILTILVTIMILMLYSWMFVTLIILTFGACGASLGLACMVMMARSYGNDHISSLSTNKC</sequence>
<dbReference type="GO" id="GO:0016020">
    <property type="term" value="C:membrane"/>
    <property type="evidence" value="ECO:0007669"/>
    <property type="project" value="UniProtKB-SubCell"/>
</dbReference>
<evidence type="ECO:0000256" key="1">
    <source>
        <dbReference type="ARBA" id="ARBA00004141"/>
    </source>
</evidence>
<keyword evidence="5" id="KW-1278">Translocase</keyword>
<evidence type="ECO:0000256" key="5">
    <source>
        <dbReference type="ARBA" id="ARBA00022967"/>
    </source>
</evidence>
<keyword evidence="7" id="KW-0520">NAD</keyword>
<gene>
    <name evidence="11" type="primary">ND4L</name>
</gene>
<reference evidence="11" key="1">
    <citation type="submission" date="2021-01" db="EMBL/GenBank/DDBJ databases">
        <title>The first complete mitochondrial genome of the genus Dendronereis, represented by D. chipolini Hsueh, 2019 (Annelida, Nereididae).</title>
        <authorList>
            <person name="Zhen W.-Q."/>
        </authorList>
    </citation>
    <scope>NUCLEOTIDE SEQUENCE</scope>
</reference>
<feature type="transmembrane region" description="Helical" evidence="10">
    <location>
        <begin position="42"/>
        <end position="66"/>
    </location>
</feature>
<evidence type="ECO:0000256" key="10">
    <source>
        <dbReference type="SAM" id="Phobius"/>
    </source>
</evidence>
<dbReference type="Gene3D" id="1.10.287.3510">
    <property type="match status" value="1"/>
</dbReference>
<evidence type="ECO:0000256" key="3">
    <source>
        <dbReference type="ARBA" id="ARBA00016612"/>
    </source>
</evidence>